<dbReference type="PANTHER" id="PTHR32089">
    <property type="entry name" value="METHYL-ACCEPTING CHEMOTAXIS PROTEIN MCPB"/>
    <property type="match status" value="1"/>
</dbReference>
<proteinExistence type="predicted"/>
<comment type="caution">
    <text evidence="4">The sequence shown here is derived from an EMBL/GenBank/DDBJ whole genome shotgun (WGS) entry which is preliminary data.</text>
</comment>
<sequence>MFTLRRTHAAADASLALAEARQNTDAVTAVVEALARSREPGDAVQRVLDVVREQFGWAYGSYWRIAEDEPVLEFAQESGSVGEEFRAVTATASFREGVGLSGRAWKSRDLVVVEDLGDLRDCVRAPAAQRVGVRSGICFPLYEDGQVAGTMDFFATEVLALSPQRVETLRSIGVLVSQALERVVVAERQALDKQDVDAVSSVLREVSVATSRDAALSRALDTIRRDFGWDYGSFWQIDEADQVLRFGQESGQVGEEFRTVTRAASFAQGVGVAGRAWKTRDLVYVRDLAQVTDCVRAPVAQRAGVKSGVCLPILVRGTVVGTMDFFVTSTLTISAGREEALRNTAFLLGQALERIEAADRLTTAGNELVASIDEVERNVLSATRVATDGRLLAERANDEVTRLGESSQEIGTVVNVIGRIAAQTNLLALNAAIEAARAGEAGRGFAVVANEVKDLANETARATTEVGQRISAIQELVDEVVGSLTSISDAVGQINETQATIGGVLTEQAAVTRAILD</sequence>
<dbReference type="EMBL" id="JACBYE010000010">
    <property type="protein sequence ID" value="NYS93142.1"/>
    <property type="molecule type" value="Genomic_DNA"/>
</dbReference>
<evidence type="ECO:0000256" key="1">
    <source>
        <dbReference type="ARBA" id="ARBA00023224"/>
    </source>
</evidence>
<dbReference type="AlphaFoldDB" id="A0A853ETV9"/>
<dbReference type="Proteomes" id="UP000561011">
    <property type="component" value="Unassembled WGS sequence"/>
</dbReference>
<dbReference type="InterPro" id="IPR003018">
    <property type="entry name" value="GAF"/>
</dbReference>
<dbReference type="SUPFAM" id="SSF58104">
    <property type="entry name" value="Methyl-accepting chemotaxis protein (MCP) signaling domain"/>
    <property type="match status" value="1"/>
</dbReference>
<accession>A0A853ETV9</accession>
<dbReference type="SMART" id="SM00283">
    <property type="entry name" value="MA"/>
    <property type="match status" value="1"/>
</dbReference>
<feature type="domain" description="Methyl-accepting transducer" evidence="3">
    <location>
        <begin position="322"/>
        <end position="517"/>
    </location>
</feature>
<dbReference type="GO" id="GO:0007165">
    <property type="term" value="P:signal transduction"/>
    <property type="evidence" value="ECO:0007669"/>
    <property type="project" value="UniProtKB-KW"/>
</dbReference>
<reference evidence="4 5" key="1">
    <citation type="submission" date="2020-07" db="EMBL/GenBank/DDBJ databases">
        <title>MOT database genomes.</title>
        <authorList>
            <person name="Joseph S."/>
            <person name="Aduse-Opoku J."/>
            <person name="Hashim A."/>
            <person name="Wade W."/>
            <person name="Curtis M."/>
        </authorList>
    </citation>
    <scope>NUCLEOTIDE SEQUENCE [LARGE SCALE GENOMIC DNA]</scope>
    <source>
        <strain evidence="4 5">DSM 100099</strain>
    </source>
</reference>
<dbReference type="GO" id="GO:0016020">
    <property type="term" value="C:membrane"/>
    <property type="evidence" value="ECO:0007669"/>
    <property type="project" value="InterPro"/>
</dbReference>
<dbReference type="Gene3D" id="3.30.450.40">
    <property type="match status" value="2"/>
</dbReference>
<dbReference type="InterPro" id="IPR029016">
    <property type="entry name" value="GAF-like_dom_sf"/>
</dbReference>
<dbReference type="SUPFAM" id="SSF55781">
    <property type="entry name" value="GAF domain-like"/>
    <property type="match status" value="2"/>
</dbReference>
<dbReference type="Pfam" id="PF13185">
    <property type="entry name" value="GAF_2"/>
    <property type="match status" value="2"/>
</dbReference>
<gene>
    <name evidence="4" type="ORF">HZZ10_06315</name>
</gene>
<protein>
    <submittedName>
        <fullName evidence="4">GAF domain-containing protein</fullName>
    </submittedName>
</protein>
<keyword evidence="1 2" id="KW-0807">Transducer</keyword>
<dbReference type="InterPro" id="IPR004089">
    <property type="entry name" value="MCPsignal_dom"/>
</dbReference>
<evidence type="ECO:0000313" key="4">
    <source>
        <dbReference type="EMBL" id="NYS93142.1"/>
    </source>
</evidence>
<dbReference type="PROSITE" id="PS50111">
    <property type="entry name" value="CHEMOTAXIS_TRANSDUC_2"/>
    <property type="match status" value="1"/>
</dbReference>
<dbReference type="PANTHER" id="PTHR32089:SF112">
    <property type="entry name" value="LYSOZYME-LIKE PROTEIN-RELATED"/>
    <property type="match status" value="1"/>
</dbReference>
<name>A0A853ETV9_9MICO</name>
<dbReference type="SMART" id="SM00065">
    <property type="entry name" value="GAF"/>
    <property type="match status" value="2"/>
</dbReference>
<dbReference type="Gene3D" id="1.10.287.950">
    <property type="entry name" value="Methyl-accepting chemotaxis protein"/>
    <property type="match status" value="1"/>
</dbReference>
<evidence type="ECO:0000256" key="2">
    <source>
        <dbReference type="PROSITE-ProRule" id="PRU00284"/>
    </source>
</evidence>
<dbReference type="Pfam" id="PF00015">
    <property type="entry name" value="MCPsignal"/>
    <property type="match status" value="1"/>
</dbReference>
<evidence type="ECO:0000259" key="3">
    <source>
        <dbReference type="PROSITE" id="PS50111"/>
    </source>
</evidence>
<evidence type="ECO:0000313" key="5">
    <source>
        <dbReference type="Proteomes" id="UP000561011"/>
    </source>
</evidence>
<keyword evidence="5" id="KW-1185">Reference proteome</keyword>
<organism evidence="4 5">
    <name type="scientific">Sanguibacter inulinus</name>
    <dbReference type="NCBI Taxonomy" id="60922"/>
    <lineage>
        <taxon>Bacteria</taxon>
        <taxon>Bacillati</taxon>
        <taxon>Actinomycetota</taxon>
        <taxon>Actinomycetes</taxon>
        <taxon>Micrococcales</taxon>
        <taxon>Sanguibacteraceae</taxon>
        <taxon>Sanguibacter</taxon>
    </lineage>
</organism>
<dbReference type="RefSeq" id="WP_056136109.1">
    <property type="nucleotide sequence ID" value="NZ_JACBYE010000010.1"/>
</dbReference>